<reference evidence="1 2" key="1">
    <citation type="journal article" date="2018" name="Aquat. Microb. Ecol.">
        <title>Gammaproteobacterial methanotrophs dominate.</title>
        <authorList>
            <person name="Rissanen A.J."/>
            <person name="Saarenheimo J."/>
            <person name="Tiirola M."/>
            <person name="Peura S."/>
            <person name="Aalto S.L."/>
            <person name="Karvinen A."/>
            <person name="Nykanen H."/>
        </authorList>
    </citation>
    <scope>NUCLEOTIDE SEQUENCE [LARGE SCALE GENOMIC DNA]</scope>
    <source>
        <strain evidence="1">AMbin10</strain>
    </source>
</reference>
<proteinExistence type="predicted"/>
<protein>
    <submittedName>
        <fullName evidence="1">Uncharacterized protein</fullName>
    </submittedName>
</protein>
<dbReference type="Proteomes" id="UP000249396">
    <property type="component" value="Unassembled WGS sequence"/>
</dbReference>
<comment type="caution">
    <text evidence="1">The sequence shown here is derived from an EMBL/GenBank/DDBJ whole genome shotgun (WGS) entry which is preliminary data.</text>
</comment>
<gene>
    <name evidence="1" type="ORF">DM484_06165</name>
</gene>
<accession>A0A2W4RF03</accession>
<evidence type="ECO:0000313" key="2">
    <source>
        <dbReference type="Proteomes" id="UP000249396"/>
    </source>
</evidence>
<sequence>MKNTSFRVLCAIVLSFIASLGYAGGRYANPPKNIIEVTDACTKGLDAAQKKDIAAALEQAKIGRKLALESYKELSTMPMEIGSSDMKKAIAALEANNLDEATPLFEHCKKKLDEEIVYYKGEGKITADGKVKS</sequence>
<name>A0A2W4RF03_9GAMM</name>
<dbReference type="EMBL" id="QJPH01000211">
    <property type="protein sequence ID" value="PZN82605.1"/>
    <property type="molecule type" value="Genomic_DNA"/>
</dbReference>
<dbReference type="AlphaFoldDB" id="A0A2W4RF03"/>
<organism evidence="1 2">
    <name type="scientific">Candidatus Methylumidiphilus alinenensis</name>
    <dbReference type="NCBI Taxonomy" id="2202197"/>
    <lineage>
        <taxon>Bacteria</taxon>
        <taxon>Pseudomonadati</taxon>
        <taxon>Pseudomonadota</taxon>
        <taxon>Gammaproteobacteria</taxon>
        <taxon>Methylococcales</taxon>
        <taxon>Candidatus Methylumidiphilus</taxon>
    </lineage>
</organism>
<evidence type="ECO:0000313" key="1">
    <source>
        <dbReference type="EMBL" id="PZN82605.1"/>
    </source>
</evidence>